<protein>
    <recommendedName>
        <fullName evidence="6">Low-density lipoprotein receptor domain class A</fullName>
    </recommendedName>
</protein>
<dbReference type="GO" id="GO:0030297">
    <property type="term" value="F:transmembrane receptor protein tyrosine kinase activator activity"/>
    <property type="evidence" value="ECO:0007669"/>
    <property type="project" value="TreeGrafter"/>
</dbReference>
<dbReference type="Proteomes" id="UP000053676">
    <property type="component" value="Unassembled WGS sequence"/>
</dbReference>
<dbReference type="InterPro" id="IPR023415">
    <property type="entry name" value="LDLR_class-A_CS"/>
</dbReference>
<evidence type="ECO:0008006" key="6">
    <source>
        <dbReference type="Google" id="ProtNLM"/>
    </source>
</evidence>
<dbReference type="GO" id="GO:0043195">
    <property type="term" value="C:terminal bouton"/>
    <property type="evidence" value="ECO:0007669"/>
    <property type="project" value="TreeGrafter"/>
</dbReference>
<dbReference type="SMART" id="SM00192">
    <property type="entry name" value="LDLa"/>
    <property type="match status" value="1"/>
</dbReference>
<dbReference type="AlphaFoldDB" id="W2U1F8"/>
<evidence type="ECO:0000313" key="5">
    <source>
        <dbReference type="Proteomes" id="UP000053676"/>
    </source>
</evidence>
<keyword evidence="1" id="KW-1015">Disulfide bond</keyword>
<sequence length="102" mass="11785">MKPNLGRIVFLLTVTTITGQWFEESQKQNSPRRTFFHRIKADNHRQPIRECPDVKGQVWRFCPTADADGIWKCIRITNLCDGQTDCPDGSDEDETMCTFHAI</sequence>
<dbReference type="Gene3D" id="4.10.400.10">
    <property type="entry name" value="Low-density Lipoprotein Receptor"/>
    <property type="match status" value="1"/>
</dbReference>
<dbReference type="InterPro" id="IPR036055">
    <property type="entry name" value="LDL_receptor-like_sf"/>
</dbReference>
<dbReference type="SUPFAM" id="SSF57424">
    <property type="entry name" value="LDL receptor-like module"/>
    <property type="match status" value="1"/>
</dbReference>
<dbReference type="Pfam" id="PF00057">
    <property type="entry name" value="Ldl_recept_a"/>
    <property type="match status" value="1"/>
</dbReference>
<keyword evidence="3" id="KW-0732">Signal</keyword>
<gene>
    <name evidence="4" type="ORF">NECAME_00065</name>
</gene>
<dbReference type="GO" id="GO:0043410">
    <property type="term" value="P:positive regulation of MAPK cascade"/>
    <property type="evidence" value="ECO:0007669"/>
    <property type="project" value="TreeGrafter"/>
</dbReference>
<dbReference type="InterPro" id="IPR002172">
    <property type="entry name" value="LDrepeatLR_classA_rpt"/>
</dbReference>
<feature type="non-terminal residue" evidence="4">
    <location>
        <position position="102"/>
    </location>
</feature>
<comment type="caution">
    <text evidence="2">Lacks conserved residue(s) required for the propagation of feature annotation.</text>
</comment>
<dbReference type="PROSITE" id="PS01209">
    <property type="entry name" value="LDLRA_1"/>
    <property type="match status" value="1"/>
</dbReference>
<feature type="chain" id="PRO_5004825931" description="Low-density lipoprotein receptor domain class A" evidence="3">
    <location>
        <begin position="20"/>
        <end position="102"/>
    </location>
</feature>
<evidence type="ECO:0000256" key="3">
    <source>
        <dbReference type="SAM" id="SignalP"/>
    </source>
</evidence>
<accession>W2U1F8</accession>
<evidence type="ECO:0000313" key="4">
    <source>
        <dbReference type="EMBL" id="ETN87206.1"/>
    </source>
</evidence>
<reference evidence="5" key="1">
    <citation type="journal article" date="2014" name="Nat. Genet.">
        <title>Genome of the human hookworm Necator americanus.</title>
        <authorList>
            <person name="Tang Y.T."/>
            <person name="Gao X."/>
            <person name="Rosa B.A."/>
            <person name="Abubucker S."/>
            <person name="Hallsworth-Pepin K."/>
            <person name="Martin J."/>
            <person name="Tyagi R."/>
            <person name="Heizer E."/>
            <person name="Zhang X."/>
            <person name="Bhonagiri-Palsikar V."/>
            <person name="Minx P."/>
            <person name="Warren W.C."/>
            <person name="Wang Q."/>
            <person name="Zhan B."/>
            <person name="Hotez P.J."/>
            <person name="Sternberg P.W."/>
            <person name="Dougall A."/>
            <person name="Gaze S.T."/>
            <person name="Mulvenna J."/>
            <person name="Sotillo J."/>
            <person name="Ranganathan S."/>
            <person name="Rabelo E.M."/>
            <person name="Wilson R.K."/>
            <person name="Felgner P.L."/>
            <person name="Bethony J."/>
            <person name="Hawdon J.M."/>
            <person name="Gasser R.B."/>
            <person name="Loukas A."/>
            <person name="Mitreva M."/>
        </authorList>
    </citation>
    <scope>NUCLEOTIDE SEQUENCE [LARGE SCALE GENOMIC DNA]</scope>
</reference>
<dbReference type="CDD" id="cd00112">
    <property type="entry name" value="LDLa"/>
    <property type="match status" value="1"/>
</dbReference>
<evidence type="ECO:0000256" key="2">
    <source>
        <dbReference type="PROSITE-ProRule" id="PRU00124"/>
    </source>
</evidence>
<dbReference type="OrthoDB" id="5870811at2759"/>
<dbReference type="EMBL" id="KI657455">
    <property type="protein sequence ID" value="ETN87206.1"/>
    <property type="molecule type" value="Genomic_DNA"/>
</dbReference>
<organism evidence="4 5">
    <name type="scientific">Necator americanus</name>
    <name type="common">Human hookworm</name>
    <dbReference type="NCBI Taxonomy" id="51031"/>
    <lineage>
        <taxon>Eukaryota</taxon>
        <taxon>Metazoa</taxon>
        <taxon>Ecdysozoa</taxon>
        <taxon>Nematoda</taxon>
        <taxon>Chromadorea</taxon>
        <taxon>Rhabditida</taxon>
        <taxon>Rhabditina</taxon>
        <taxon>Rhabditomorpha</taxon>
        <taxon>Strongyloidea</taxon>
        <taxon>Ancylostomatidae</taxon>
        <taxon>Bunostominae</taxon>
        <taxon>Necator</taxon>
    </lineage>
</organism>
<evidence type="ECO:0000256" key="1">
    <source>
        <dbReference type="ARBA" id="ARBA00023157"/>
    </source>
</evidence>
<dbReference type="PANTHER" id="PTHR21105">
    <property type="entry name" value="GH16255P"/>
    <property type="match status" value="1"/>
</dbReference>
<keyword evidence="5" id="KW-1185">Reference proteome</keyword>
<proteinExistence type="predicted"/>
<feature type="signal peptide" evidence="3">
    <location>
        <begin position="1"/>
        <end position="19"/>
    </location>
</feature>
<dbReference type="PROSITE" id="PS50068">
    <property type="entry name" value="LDLRA_2"/>
    <property type="match status" value="1"/>
</dbReference>
<dbReference type="KEGG" id="nai:NECAME_00065"/>
<name>W2U1F8_NECAM</name>
<dbReference type="PANTHER" id="PTHR21105:SF0">
    <property type="entry name" value="GH16255P"/>
    <property type="match status" value="1"/>
</dbReference>